<dbReference type="Gene3D" id="3.30.1200.10">
    <property type="entry name" value="YggU-like"/>
    <property type="match status" value="1"/>
</dbReference>
<dbReference type="SUPFAM" id="SSF69786">
    <property type="entry name" value="YggU-like"/>
    <property type="match status" value="1"/>
</dbReference>
<dbReference type="PATRIC" id="fig|361183.4.peg.2529"/>
<comment type="similarity">
    <text evidence="1">Belongs to the UPF0235 family.</text>
</comment>
<evidence type="ECO:0000313" key="2">
    <source>
        <dbReference type="EMBL" id="ALE17847.1"/>
    </source>
</evidence>
<dbReference type="NCBIfam" id="TIGR00251">
    <property type="entry name" value="DUF167 family protein"/>
    <property type="match status" value="1"/>
</dbReference>
<evidence type="ECO:0000313" key="3">
    <source>
        <dbReference type="Proteomes" id="UP000057938"/>
    </source>
</evidence>
<dbReference type="InterPro" id="IPR003746">
    <property type="entry name" value="DUF167"/>
</dbReference>
<protein>
    <submittedName>
        <fullName evidence="2">Uncharacterized protein</fullName>
    </submittedName>
</protein>
<organism evidence="2 3">
    <name type="scientific">Altererythrobacter epoxidivorans</name>
    <dbReference type="NCBI Taxonomy" id="361183"/>
    <lineage>
        <taxon>Bacteria</taxon>
        <taxon>Pseudomonadati</taxon>
        <taxon>Pseudomonadota</taxon>
        <taxon>Alphaproteobacteria</taxon>
        <taxon>Sphingomonadales</taxon>
        <taxon>Erythrobacteraceae</taxon>
        <taxon>Altererythrobacter</taxon>
    </lineage>
</organism>
<sequence length="68" mass="7297">MVRVTPGARHEALEISDGVLTVKVRAKPQDGAANEAVIRHVAKALGEAPSKLTIVRGETSREKLLQLL</sequence>
<keyword evidence="3" id="KW-1185">Reference proteome</keyword>
<dbReference type="PANTHER" id="PTHR13420">
    <property type="entry name" value="UPF0235 PROTEIN C15ORF40"/>
    <property type="match status" value="1"/>
</dbReference>
<dbReference type="KEGG" id="aep:AMC99_02574"/>
<dbReference type="AlphaFoldDB" id="A0A0M4LXD2"/>
<dbReference type="InterPro" id="IPR036591">
    <property type="entry name" value="YggU-like_sf"/>
</dbReference>
<dbReference type="PANTHER" id="PTHR13420:SF7">
    <property type="entry name" value="UPF0235 PROTEIN C15ORF40"/>
    <property type="match status" value="1"/>
</dbReference>
<reference evidence="2 3" key="1">
    <citation type="submission" date="2015-09" db="EMBL/GenBank/DDBJ databases">
        <title>Complete genome sequence of a benzo[a]pyrene-degrading bacterium Altererythrobacter epoxidivorans CGMCC 1.7731T.</title>
        <authorList>
            <person name="Li Z."/>
            <person name="Cheng H."/>
            <person name="Huo Y."/>
            <person name="Xu X."/>
        </authorList>
    </citation>
    <scope>NUCLEOTIDE SEQUENCE [LARGE SCALE GENOMIC DNA]</scope>
    <source>
        <strain evidence="2 3">CGMCC 1.7731</strain>
    </source>
</reference>
<dbReference type="SMART" id="SM01152">
    <property type="entry name" value="DUF167"/>
    <property type="match status" value="1"/>
</dbReference>
<gene>
    <name evidence="2" type="ORF">AMC99_02574</name>
</gene>
<proteinExistence type="inferred from homology"/>
<evidence type="ECO:0000256" key="1">
    <source>
        <dbReference type="ARBA" id="ARBA00010364"/>
    </source>
</evidence>
<name>A0A0M4LXD2_9SPHN</name>
<dbReference type="GO" id="GO:0005737">
    <property type="term" value="C:cytoplasm"/>
    <property type="evidence" value="ECO:0007669"/>
    <property type="project" value="TreeGrafter"/>
</dbReference>
<accession>A0A0M4LXD2</accession>
<dbReference type="Proteomes" id="UP000057938">
    <property type="component" value="Chromosome"/>
</dbReference>
<dbReference type="Pfam" id="PF02594">
    <property type="entry name" value="DUF167"/>
    <property type="match status" value="1"/>
</dbReference>
<dbReference type="STRING" id="361183.AMC99_02574"/>
<dbReference type="EMBL" id="CP012669">
    <property type="protein sequence ID" value="ALE17847.1"/>
    <property type="molecule type" value="Genomic_DNA"/>
</dbReference>